<evidence type="ECO:0000256" key="9">
    <source>
        <dbReference type="SAM" id="MobiDB-lite"/>
    </source>
</evidence>
<evidence type="ECO:0000256" key="4">
    <source>
        <dbReference type="ARBA" id="ARBA00023125"/>
    </source>
</evidence>
<reference evidence="11" key="1">
    <citation type="submission" date="2019-05" db="EMBL/GenBank/DDBJ databases">
        <title>Annotation for the trematode Fasciolopsis buski.</title>
        <authorList>
            <person name="Choi Y.-J."/>
        </authorList>
    </citation>
    <scope>NUCLEOTIDE SEQUENCE</scope>
    <source>
        <strain evidence="11">HT</strain>
        <tissue evidence="11">Whole worm</tissue>
    </source>
</reference>
<dbReference type="InterPro" id="IPR051895">
    <property type="entry name" value="OTP_Homeobox"/>
</dbReference>
<feature type="region of interest" description="Disordered" evidence="9">
    <location>
        <begin position="583"/>
        <end position="616"/>
    </location>
</feature>
<evidence type="ECO:0000256" key="3">
    <source>
        <dbReference type="ARBA" id="ARBA00022473"/>
    </source>
</evidence>
<accession>A0A8E0RPP6</accession>
<dbReference type="Proteomes" id="UP000728185">
    <property type="component" value="Unassembled WGS sequence"/>
</dbReference>
<evidence type="ECO:0000256" key="7">
    <source>
        <dbReference type="PROSITE-ProRule" id="PRU00108"/>
    </source>
</evidence>
<evidence type="ECO:0000256" key="2">
    <source>
        <dbReference type="ARBA" id="ARBA00006503"/>
    </source>
</evidence>
<protein>
    <submittedName>
        <fullName evidence="11">Homeobox protein aristaless</fullName>
    </submittedName>
</protein>
<dbReference type="CDD" id="cd00086">
    <property type="entry name" value="homeodomain"/>
    <property type="match status" value="1"/>
</dbReference>
<dbReference type="GO" id="GO:0030182">
    <property type="term" value="P:neuron differentiation"/>
    <property type="evidence" value="ECO:0007669"/>
    <property type="project" value="TreeGrafter"/>
</dbReference>
<keyword evidence="12" id="KW-1185">Reference proteome</keyword>
<sequence>MATWLHPPINVNFRHSVKDLDLATVTRRPRSTELVCGTEQKRYMPEGDMNSPDNSNYFVAQSQSPEAQNIGNHGASGSTVASCGISVTYSGPGLSFIHPASLEYDMILSAQDARNMRNSDISPTQSQVSTNCRTEYRALPLEEPSSTTTDEIFTENGFESHLDHFSDCGTSQRNSDVTRITKYPPHPTACVEDCEETSPSKSVYGSLSPVPWSGRDHVPRLVGSHSMTDGCTQVSYRSGIPNDTPSPAEYERRTIEHHFTAHHSCGPNHVDAIVPVTFVSSSRWTSLPSGETEVSSEQIQSPSASEISHSNAQNRSCILDSEFETESNVLSQTEISSTVAFENKQDMCSQPDDAQQPNEACCLYNGHSDLFPAQGRLHNQTTFRSEYEHRVPLGLMNRLSYGPATSLEMYLPQHHDQAIRESSSPSSMSSEISDNDEPSSLDDRPKTGDCPPYISTPVVTPSNGSTGPMVNNNSTSTAMAVAAVAAAVVACAKQKRHRTRFTPIQLTELERAFSKTHYPDIFMREELALRIGLTESRVQVWFQNRRAKWKKRKKTGNGNSGGGTGGNAFRSVSATLQSLARNTSDFNGHANSSDSSRLSDFSTFSSQADGSGKNATFDEVREPINSSDTILSNHPALITTNGNSDWAKGPFLFRKPYFGPSRLTNPFDNLPAPPGPYHLPDLSRPGMTARTSTPQLPFENILMQQHHPHLQQQQQHHQQQQQEHSHAHPLNAQVKRAHMAAVNEIPPVRYLSTICTQSYPFGAVLSEPVGHAIQGWHQKMVRSAVVRCEIVVLDQYQPHSVVSLSNSCLPDDLLTDQSSPNSDEQAQVKLSSVAPNLTMNFLSTSLPHMETDTVTHGSVSFAETRPTGSGMTMRSDWSLAYDNRTNPAVAFLGLPAHAALADRMSTWISNQSAPQTGPFSIT</sequence>
<keyword evidence="5 7" id="KW-0371">Homeobox</keyword>
<feature type="domain" description="Homeobox" evidence="10">
    <location>
        <begin position="492"/>
        <end position="552"/>
    </location>
</feature>
<feature type="region of interest" description="Disordered" evidence="9">
    <location>
        <begin position="415"/>
        <end position="466"/>
    </location>
</feature>
<feature type="compositionally biased region" description="Polar residues" evidence="9">
    <location>
        <begin position="457"/>
        <end position="466"/>
    </location>
</feature>
<evidence type="ECO:0000313" key="11">
    <source>
        <dbReference type="EMBL" id="KAA0189896.1"/>
    </source>
</evidence>
<dbReference type="InterPro" id="IPR000047">
    <property type="entry name" value="HTH_motif"/>
</dbReference>
<evidence type="ECO:0000256" key="8">
    <source>
        <dbReference type="RuleBase" id="RU000682"/>
    </source>
</evidence>
<evidence type="ECO:0000256" key="6">
    <source>
        <dbReference type="ARBA" id="ARBA00023242"/>
    </source>
</evidence>
<feature type="compositionally biased region" description="Low complexity" evidence="9">
    <location>
        <begin position="710"/>
        <end position="722"/>
    </location>
</feature>
<gene>
    <name evidence="11" type="ORF">FBUS_03116</name>
</gene>
<dbReference type="InterPro" id="IPR017970">
    <property type="entry name" value="Homeobox_CS"/>
</dbReference>
<dbReference type="SMART" id="SM00389">
    <property type="entry name" value="HOX"/>
    <property type="match status" value="1"/>
</dbReference>
<dbReference type="GO" id="GO:0005634">
    <property type="term" value="C:nucleus"/>
    <property type="evidence" value="ECO:0007669"/>
    <property type="project" value="UniProtKB-SubCell"/>
</dbReference>
<evidence type="ECO:0000259" key="10">
    <source>
        <dbReference type="PROSITE" id="PS50071"/>
    </source>
</evidence>
<dbReference type="FunFam" id="1.10.10.60:FF:000057">
    <property type="entry name" value="Short stature homeobox 2"/>
    <property type="match status" value="1"/>
</dbReference>
<dbReference type="Pfam" id="PF00046">
    <property type="entry name" value="Homeodomain"/>
    <property type="match status" value="1"/>
</dbReference>
<dbReference type="PROSITE" id="PS50071">
    <property type="entry name" value="HOMEOBOX_2"/>
    <property type="match status" value="1"/>
</dbReference>
<keyword evidence="6 7" id="KW-0539">Nucleus</keyword>
<dbReference type="GO" id="GO:0003677">
    <property type="term" value="F:DNA binding"/>
    <property type="evidence" value="ECO:0007669"/>
    <property type="project" value="UniProtKB-UniRule"/>
</dbReference>
<dbReference type="OrthoDB" id="6159439at2759"/>
<dbReference type="SUPFAM" id="SSF46689">
    <property type="entry name" value="Homeodomain-like"/>
    <property type="match status" value="1"/>
</dbReference>
<dbReference type="PANTHER" id="PTHR46770:SF1">
    <property type="entry name" value="HOMEOBOX PROTEIN ORTHOPEDIA"/>
    <property type="match status" value="1"/>
</dbReference>
<evidence type="ECO:0000313" key="12">
    <source>
        <dbReference type="Proteomes" id="UP000728185"/>
    </source>
</evidence>
<feature type="DNA-binding region" description="Homeobox" evidence="7">
    <location>
        <begin position="494"/>
        <end position="553"/>
    </location>
</feature>
<comment type="subcellular location">
    <subcellularLocation>
        <location evidence="1 7 8">Nucleus</location>
    </subcellularLocation>
</comment>
<organism evidence="11 12">
    <name type="scientific">Fasciolopsis buskii</name>
    <dbReference type="NCBI Taxonomy" id="27845"/>
    <lineage>
        <taxon>Eukaryota</taxon>
        <taxon>Metazoa</taxon>
        <taxon>Spiralia</taxon>
        <taxon>Lophotrochozoa</taxon>
        <taxon>Platyhelminthes</taxon>
        <taxon>Trematoda</taxon>
        <taxon>Digenea</taxon>
        <taxon>Plagiorchiida</taxon>
        <taxon>Echinostomata</taxon>
        <taxon>Echinostomatoidea</taxon>
        <taxon>Fasciolidae</taxon>
        <taxon>Fasciolopsis</taxon>
    </lineage>
</organism>
<keyword evidence="4 7" id="KW-0238">DNA-binding</keyword>
<feature type="region of interest" description="Disordered" evidence="9">
    <location>
        <begin position="286"/>
        <end position="313"/>
    </location>
</feature>
<dbReference type="Gene3D" id="1.10.10.60">
    <property type="entry name" value="Homeodomain-like"/>
    <property type="match status" value="1"/>
</dbReference>
<dbReference type="GO" id="GO:0000981">
    <property type="term" value="F:DNA-binding transcription factor activity, RNA polymerase II-specific"/>
    <property type="evidence" value="ECO:0007669"/>
    <property type="project" value="InterPro"/>
</dbReference>
<proteinExistence type="inferred from homology"/>
<dbReference type="PANTHER" id="PTHR46770">
    <property type="entry name" value="HOMEOBOX PROTEIN ORTHOPEDIA"/>
    <property type="match status" value="1"/>
</dbReference>
<name>A0A8E0RPP6_9TREM</name>
<dbReference type="PROSITE" id="PS00027">
    <property type="entry name" value="HOMEOBOX_1"/>
    <property type="match status" value="1"/>
</dbReference>
<feature type="compositionally biased region" description="Low complexity" evidence="9">
    <location>
        <begin position="592"/>
        <end position="606"/>
    </location>
</feature>
<comment type="caution">
    <text evidence="11">The sequence shown here is derived from an EMBL/GenBank/DDBJ whole genome shotgun (WGS) entry which is preliminary data.</text>
</comment>
<evidence type="ECO:0000256" key="5">
    <source>
        <dbReference type="ARBA" id="ARBA00023155"/>
    </source>
</evidence>
<evidence type="ECO:0000256" key="1">
    <source>
        <dbReference type="ARBA" id="ARBA00004123"/>
    </source>
</evidence>
<feature type="compositionally biased region" description="Low complexity" evidence="9">
    <location>
        <begin position="422"/>
        <end position="432"/>
    </location>
</feature>
<dbReference type="PRINTS" id="PR00031">
    <property type="entry name" value="HTHREPRESSR"/>
</dbReference>
<dbReference type="InterPro" id="IPR009057">
    <property type="entry name" value="Homeodomain-like_sf"/>
</dbReference>
<feature type="region of interest" description="Disordered" evidence="9">
    <location>
        <begin position="549"/>
        <end position="568"/>
    </location>
</feature>
<dbReference type="EMBL" id="LUCM01007456">
    <property type="protein sequence ID" value="KAA0189896.1"/>
    <property type="molecule type" value="Genomic_DNA"/>
</dbReference>
<dbReference type="InterPro" id="IPR001356">
    <property type="entry name" value="HD"/>
</dbReference>
<feature type="region of interest" description="Disordered" evidence="9">
    <location>
        <begin position="706"/>
        <end position="728"/>
    </location>
</feature>
<dbReference type="AlphaFoldDB" id="A0A8E0RPP6"/>
<comment type="similarity">
    <text evidence="2">Belongs to the paired homeobox family. Bicoid subfamily.</text>
</comment>
<keyword evidence="3" id="KW-0217">Developmental protein</keyword>